<sequence length="77" mass="8746">MTVATATEVQNNFGRYLQKVQDGDEVVVLKNGKQVARLISYQKSVSFLTDSLTGILKHDYDDKEMTAERMKKYGDLD</sequence>
<dbReference type="InterPro" id="IPR036165">
    <property type="entry name" value="YefM-like_sf"/>
</dbReference>
<protein>
    <recommendedName>
        <fullName evidence="2">Antitoxin</fullName>
    </recommendedName>
</protein>
<evidence type="ECO:0000256" key="1">
    <source>
        <dbReference type="ARBA" id="ARBA00009981"/>
    </source>
</evidence>
<dbReference type="RefSeq" id="WP_193734457.1">
    <property type="nucleotide sequence ID" value="NZ_CP063304.1"/>
</dbReference>
<evidence type="ECO:0000256" key="2">
    <source>
        <dbReference type="RuleBase" id="RU362080"/>
    </source>
</evidence>
<evidence type="ECO:0000313" key="3">
    <source>
        <dbReference type="EMBL" id="QOV18095.1"/>
    </source>
</evidence>
<accession>A0A7M2RCN5</accession>
<organism evidence="3 4">
    <name type="scientific">Blautia liquoris</name>
    <dbReference type="NCBI Taxonomy" id="2779518"/>
    <lineage>
        <taxon>Bacteria</taxon>
        <taxon>Bacillati</taxon>
        <taxon>Bacillota</taxon>
        <taxon>Clostridia</taxon>
        <taxon>Lachnospirales</taxon>
        <taxon>Lachnospiraceae</taxon>
        <taxon>Blautia</taxon>
    </lineage>
</organism>
<dbReference type="AlphaFoldDB" id="A0A7M2RCN5"/>
<dbReference type="Proteomes" id="UP000593601">
    <property type="component" value="Chromosome"/>
</dbReference>
<dbReference type="EMBL" id="CP063304">
    <property type="protein sequence ID" value="QOV18095.1"/>
    <property type="molecule type" value="Genomic_DNA"/>
</dbReference>
<evidence type="ECO:0000313" key="4">
    <source>
        <dbReference type="Proteomes" id="UP000593601"/>
    </source>
</evidence>
<name>A0A7M2RCN5_9FIRM</name>
<proteinExistence type="inferred from homology"/>
<dbReference type="InterPro" id="IPR006442">
    <property type="entry name" value="Antitoxin_Phd/YefM"/>
</dbReference>
<reference evidence="3 4" key="1">
    <citation type="submission" date="2020-10" db="EMBL/GenBank/DDBJ databases">
        <title>Blautia liquoris sp.nov., isolated from the mud in a fermentation cellar used for the production of Chinese strong-flavoured liquor.</title>
        <authorList>
            <person name="Lu L."/>
        </authorList>
    </citation>
    <scope>NUCLEOTIDE SEQUENCE [LARGE SCALE GENOMIC DNA]</scope>
    <source>
        <strain evidence="3 4">LZLJ-3</strain>
    </source>
</reference>
<dbReference type="Gene3D" id="3.40.1620.10">
    <property type="entry name" value="YefM-like domain"/>
    <property type="match status" value="1"/>
</dbReference>
<comment type="function">
    <text evidence="2">Antitoxin component of a type II toxin-antitoxin (TA) system.</text>
</comment>
<comment type="similarity">
    <text evidence="1 2">Belongs to the phD/YefM antitoxin family.</text>
</comment>
<gene>
    <name evidence="3" type="ORF">INP51_08500</name>
</gene>
<keyword evidence="4" id="KW-1185">Reference proteome</keyword>
<dbReference type="SUPFAM" id="SSF143120">
    <property type="entry name" value="YefM-like"/>
    <property type="match status" value="1"/>
</dbReference>
<dbReference type="Pfam" id="PF02604">
    <property type="entry name" value="PhdYeFM_antitox"/>
    <property type="match status" value="1"/>
</dbReference>
<dbReference type="KEGG" id="bliq:INP51_08500"/>
<dbReference type="NCBIfam" id="TIGR01552">
    <property type="entry name" value="phd_fam"/>
    <property type="match status" value="1"/>
</dbReference>